<reference evidence="1" key="1">
    <citation type="journal article" date="2006" name="Infect. Immun.">
        <title>Acquisition of avian pathogenic Escherichia coli plasmids by a commensal E. coli isolate enhances its abilities to kill chicken embryos, grow in human urine, and colonize the murine kidney.</title>
        <authorList>
            <person name="Skyberg J.A."/>
            <person name="Johnson T.J."/>
            <person name="Johnson J.R."/>
            <person name="Clabots C."/>
            <person name="Logue C.M."/>
            <person name="Nolan L.K."/>
        </authorList>
    </citation>
    <scope>NUCLEOTIDE SEQUENCE</scope>
    <source>
        <strain evidence="1">A2363</strain>
        <plasmid evidence="1">pAPEC-O2-ColV</plasmid>
    </source>
</reference>
<dbReference type="AlphaFoldDB" id="Q2TU13"/>
<keyword evidence="1" id="KW-0614">Plasmid</keyword>
<protein>
    <submittedName>
        <fullName evidence="1">Uncharacterized protein</fullName>
    </submittedName>
</protein>
<sequence length="84" mass="9000">MEKTLCYSELSGHTFRPDIKKSKSHALFSLLNPWSNEGCFFVTPFPGSAGGSVQPFFGQTAASLSGEQTAQPVAMPQRLPASPP</sequence>
<gene>
    <name evidence="1" type="ORF">O2ColV106</name>
</gene>
<accession>Q2TU13</accession>
<proteinExistence type="predicted"/>
<geneLocation type="plasmid" evidence="1">
    <name>pAPEC-O2-ColV</name>
</geneLocation>
<name>Q2TU13_ECOLX</name>
<dbReference type="EMBL" id="AY545598">
    <property type="protein sequence ID" value="ABC42211.1"/>
    <property type="molecule type" value="Genomic_DNA"/>
</dbReference>
<organism evidence="1">
    <name type="scientific">Escherichia coli</name>
    <dbReference type="NCBI Taxonomy" id="562"/>
    <lineage>
        <taxon>Bacteria</taxon>
        <taxon>Pseudomonadati</taxon>
        <taxon>Pseudomonadota</taxon>
        <taxon>Gammaproteobacteria</taxon>
        <taxon>Enterobacterales</taxon>
        <taxon>Enterobacteriaceae</taxon>
        <taxon>Escherichia</taxon>
    </lineage>
</organism>
<evidence type="ECO:0000313" key="1">
    <source>
        <dbReference type="EMBL" id="ABC42211.1"/>
    </source>
</evidence>